<dbReference type="EMBL" id="WJQU01000001">
    <property type="protein sequence ID" value="KAJ6647158.1"/>
    <property type="molecule type" value="Genomic_DNA"/>
</dbReference>
<dbReference type="AlphaFoldDB" id="A0A9Q0NBQ5"/>
<dbReference type="GO" id="GO:0042274">
    <property type="term" value="P:ribosomal small subunit biogenesis"/>
    <property type="evidence" value="ECO:0007669"/>
    <property type="project" value="InterPro"/>
</dbReference>
<evidence type="ECO:0000256" key="1">
    <source>
        <dbReference type="ARBA" id="ARBA00009078"/>
    </source>
</evidence>
<keyword evidence="4" id="KW-1185">Reference proteome</keyword>
<dbReference type="Pfam" id="PF04180">
    <property type="entry name" value="LTV"/>
    <property type="match status" value="1"/>
</dbReference>
<dbReference type="PANTHER" id="PTHR21531">
    <property type="entry name" value="LOW-TEMPERATURE VIABILITY PROTEIN LTV1-RELATED"/>
    <property type="match status" value="1"/>
</dbReference>
<comment type="caution">
    <text evidence="3">The sequence shown here is derived from an EMBL/GenBank/DDBJ whole genome shotgun (WGS) entry which is preliminary data.</text>
</comment>
<feature type="non-terminal residue" evidence="3">
    <location>
        <position position="1"/>
    </location>
</feature>
<dbReference type="PANTHER" id="PTHR21531:SF0">
    <property type="entry name" value="PROTEIN LTV1 HOMOLOG"/>
    <property type="match status" value="1"/>
</dbReference>
<accession>A0A9Q0NBQ5</accession>
<protein>
    <recommendedName>
        <fullName evidence="2">Protein LTV1 homolog</fullName>
    </recommendedName>
</protein>
<sequence length="247" mass="27553">GNKYSITKDTTATPTNGFLKTLSQKPNSFLKRFLDQYLEECTSRIIGRTMNCISLIQLTTSISSVEREDSFESKQKEIASAILYSPIISAMKSSPNSLSGLSKSKSSSKAATISGSKSGRGPDLGAAFRFESIAWKEGIGMINGDVKAVPKHKKKFIDKKNAITFHLVHRSQHDPLITDETAPQHVLVAEAQKDDKVDCRRKTFVCLKIYVSSHLGLRIVYVFVMDKRKRVKSRRELEIELLSPLVT</sequence>
<gene>
    <name evidence="3" type="primary">LTV1_1</name>
    <name evidence="3" type="ORF">Bhyg_02378</name>
</gene>
<dbReference type="OrthoDB" id="5852896at2759"/>
<evidence type="ECO:0000313" key="3">
    <source>
        <dbReference type="EMBL" id="KAJ6647158.1"/>
    </source>
</evidence>
<name>A0A9Q0NBQ5_9DIPT</name>
<comment type="similarity">
    <text evidence="1">Belongs to the LTV1 family.</text>
</comment>
<reference evidence="3" key="1">
    <citation type="submission" date="2022-07" db="EMBL/GenBank/DDBJ databases">
        <authorList>
            <person name="Trinca V."/>
            <person name="Uliana J.V.C."/>
            <person name="Torres T.T."/>
            <person name="Ward R.J."/>
            <person name="Monesi N."/>
        </authorList>
    </citation>
    <scope>NUCLEOTIDE SEQUENCE</scope>
    <source>
        <strain evidence="3">HSMRA1968</strain>
        <tissue evidence="3">Whole embryos</tissue>
    </source>
</reference>
<feature type="non-terminal residue" evidence="3">
    <location>
        <position position="247"/>
    </location>
</feature>
<proteinExistence type="inferred from homology"/>
<dbReference type="GO" id="GO:0030688">
    <property type="term" value="C:preribosome, small subunit precursor"/>
    <property type="evidence" value="ECO:0007669"/>
    <property type="project" value="TreeGrafter"/>
</dbReference>
<dbReference type="GO" id="GO:0005634">
    <property type="term" value="C:nucleus"/>
    <property type="evidence" value="ECO:0007669"/>
    <property type="project" value="TreeGrafter"/>
</dbReference>
<evidence type="ECO:0000256" key="2">
    <source>
        <dbReference type="ARBA" id="ARBA00021561"/>
    </source>
</evidence>
<dbReference type="GO" id="GO:0000056">
    <property type="term" value="P:ribosomal small subunit export from nucleus"/>
    <property type="evidence" value="ECO:0007669"/>
    <property type="project" value="TreeGrafter"/>
</dbReference>
<dbReference type="Proteomes" id="UP001151699">
    <property type="component" value="Chromosome A"/>
</dbReference>
<organism evidence="3 4">
    <name type="scientific">Pseudolycoriella hygida</name>
    <dbReference type="NCBI Taxonomy" id="35572"/>
    <lineage>
        <taxon>Eukaryota</taxon>
        <taxon>Metazoa</taxon>
        <taxon>Ecdysozoa</taxon>
        <taxon>Arthropoda</taxon>
        <taxon>Hexapoda</taxon>
        <taxon>Insecta</taxon>
        <taxon>Pterygota</taxon>
        <taxon>Neoptera</taxon>
        <taxon>Endopterygota</taxon>
        <taxon>Diptera</taxon>
        <taxon>Nematocera</taxon>
        <taxon>Sciaroidea</taxon>
        <taxon>Sciaridae</taxon>
        <taxon>Pseudolycoriella</taxon>
    </lineage>
</organism>
<dbReference type="GO" id="GO:0005829">
    <property type="term" value="C:cytosol"/>
    <property type="evidence" value="ECO:0007669"/>
    <property type="project" value="TreeGrafter"/>
</dbReference>
<dbReference type="InterPro" id="IPR007307">
    <property type="entry name" value="Ltv1"/>
</dbReference>
<evidence type="ECO:0000313" key="4">
    <source>
        <dbReference type="Proteomes" id="UP001151699"/>
    </source>
</evidence>